<dbReference type="InterPro" id="IPR018289">
    <property type="entry name" value="MULE_transposase_dom"/>
</dbReference>
<dbReference type="EMBL" id="JBDFQZ010000006">
    <property type="protein sequence ID" value="KAK9713996.1"/>
    <property type="molecule type" value="Genomic_DNA"/>
</dbReference>
<dbReference type="Pfam" id="PF03101">
    <property type="entry name" value="FAR1"/>
    <property type="match status" value="1"/>
</dbReference>
<name>A0AAW1K870_SAPOF</name>
<evidence type="ECO:0000259" key="3">
    <source>
        <dbReference type="Pfam" id="PF10551"/>
    </source>
</evidence>
<comment type="function">
    <text evidence="1">Putative transcription activator involved in regulating light control of development.</text>
</comment>
<comment type="similarity">
    <text evidence="1">Belongs to the FHY3/FAR1 family.</text>
</comment>
<sequence length="343" mass="40790">MFKRDFVCHREGFANKKIVEFSKEQRNRSSSRCGCLALMRMTLKKSNGIFPEEWHVTQYKSEHNHELLLPIQVRFLPAYRTISKEDEKQLLLYKDAGLTVKQIMRVMEFQKNVRHGDLSFLHRVNSYDMPFAIFIGIDNHGRTILFGCALFRDETFATFQWLMKTFVKLMKKSPKTIISDQDQWMTRAILMEMPFTKHAFCIWHITSKFSGWFTVLLRDQYSYWCAEFYRLYRLDNIDDFEQKWPLVISKFNLQENKHVCGLYKIKRSWVPAYLRNFFFGGISTTGRCESIKIFVKRFTSSRSCLTRLVEQVNLAIEDVGQTHLHYIMLDTYRGSSLRTLSPF</sequence>
<keyword evidence="1" id="KW-0539">Nucleus</keyword>
<evidence type="ECO:0000256" key="1">
    <source>
        <dbReference type="RuleBase" id="RU367018"/>
    </source>
</evidence>
<gene>
    <name evidence="4" type="ORF">RND81_06G064200</name>
</gene>
<dbReference type="GO" id="GO:0008270">
    <property type="term" value="F:zinc ion binding"/>
    <property type="evidence" value="ECO:0007669"/>
    <property type="project" value="UniProtKB-UniRule"/>
</dbReference>
<accession>A0AAW1K870</accession>
<feature type="domain" description="MULE transposase" evidence="3">
    <location>
        <begin position="122"/>
        <end position="207"/>
    </location>
</feature>
<keyword evidence="1" id="KW-0862">Zinc</keyword>
<dbReference type="Pfam" id="PF10551">
    <property type="entry name" value="MULE"/>
    <property type="match status" value="1"/>
</dbReference>
<proteinExistence type="inferred from homology"/>
<keyword evidence="1" id="KW-0863">Zinc-finger</keyword>
<dbReference type="GO" id="GO:0006355">
    <property type="term" value="P:regulation of DNA-templated transcription"/>
    <property type="evidence" value="ECO:0007669"/>
    <property type="project" value="UniProtKB-UniRule"/>
</dbReference>
<organism evidence="4 5">
    <name type="scientific">Saponaria officinalis</name>
    <name type="common">Common soapwort</name>
    <name type="synonym">Lychnis saponaria</name>
    <dbReference type="NCBI Taxonomy" id="3572"/>
    <lineage>
        <taxon>Eukaryota</taxon>
        <taxon>Viridiplantae</taxon>
        <taxon>Streptophyta</taxon>
        <taxon>Embryophyta</taxon>
        <taxon>Tracheophyta</taxon>
        <taxon>Spermatophyta</taxon>
        <taxon>Magnoliopsida</taxon>
        <taxon>eudicotyledons</taxon>
        <taxon>Gunneridae</taxon>
        <taxon>Pentapetalae</taxon>
        <taxon>Caryophyllales</taxon>
        <taxon>Caryophyllaceae</taxon>
        <taxon>Caryophylleae</taxon>
        <taxon>Saponaria</taxon>
    </lineage>
</organism>
<reference evidence="4" key="1">
    <citation type="submission" date="2024-03" db="EMBL/GenBank/DDBJ databases">
        <title>WGS assembly of Saponaria officinalis var. Norfolk2.</title>
        <authorList>
            <person name="Jenkins J."/>
            <person name="Shu S."/>
            <person name="Grimwood J."/>
            <person name="Barry K."/>
            <person name="Goodstein D."/>
            <person name="Schmutz J."/>
            <person name="Leebens-Mack J."/>
            <person name="Osbourn A."/>
        </authorList>
    </citation>
    <scope>NUCLEOTIDE SEQUENCE [LARGE SCALE GENOMIC DNA]</scope>
    <source>
        <strain evidence="4">JIC</strain>
    </source>
</reference>
<dbReference type="PANTHER" id="PTHR31669:SF263">
    <property type="entry name" value="PROTEIN FAR1-RELATED SEQUENCE"/>
    <property type="match status" value="1"/>
</dbReference>
<evidence type="ECO:0000313" key="5">
    <source>
        <dbReference type="Proteomes" id="UP001443914"/>
    </source>
</evidence>
<comment type="caution">
    <text evidence="4">The sequence shown here is derived from an EMBL/GenBank/DDBJ whole genome shotgun (WGS) entry which is preliminary data.</text>
</comment>
<feature type="domain" description="FAR1" evidence="2">
    <location>
        <begin position="2"/>
        <end position="68"/>
    </location>
</feature>
<dbReference type="Proteomes" id="UP001443914">
    <property type="component" value="Unassembled WGS sequence"/>
</dbReference>
<evidence type="ECO:0000313" key="4">
    <source>
        <dbReference type="EMBL" id="KAK9713996.1"/>
    </source>
</evidence>
<keyword evidence="5" id="KW-1185">Reference proteome</keyword>
<evidence type="ECO:0000259" key="2">
    <source>
        <dbReference type="Pfam" id="PF03101"/>
    </source>
</evidence>
<dbReference type="PANTHER" id="PTHR31669">
    <property type="entry name" value="PROTEIN FAR1-RELATED SEQUENCE 10-RELATED"/>
    <property type="match status" value="1"/>
</dbReference>
<comment type="subcellular location">
    <subcellularLocation>
        <location evidence="1">Nucleus</location>
    </subcellularLocation>
</comment>
<protein>
    <recommendedName>
        <fullName evidence="1">Protein FAR1-RELATED SEQUENCE</fullName>
    </recommendedName>
</protein>
<dbReference type="AlphaFoldDB" id="A0AAW1K870"/>
<dbReference type="InterPro" id="IPR031052">
    <property type="entry name" value="FHY3/FAR1"/>
</dbReference>
<dbReference type="GO" id="GO:0005634">
    <property type="term" value="C:nucleus"/>
    <property type="evidence" value="ECO:0007669"/>
    <property type="project" value="UniProtKB-SubCell"/>
</dbReference>
<keyword evidence="1" id="KW-0479">Metal-binding</keyword>
<dbReference type="InterPro" id="IPR004330">
    <property type="entry name" value="FAR1_DNA_bnd_dom"/>
</dbReference>